<dbReference type="CDD" id="cd01949">
    <property type="entry name" value="GGDEF"/>
    <property type="match status" value="1"/>
</dbReference>
<protein>
    <submittedName>
        <fullName evidence="3">Diguanylate cyclase (GGDEF) domain-containing protein</fullName>
    </submittedName>
</protein>
<dbReference type="RefSeq" id="WP_080325504.1">
    <property type="nucleotide sequence ID" value="NZ_FQYW01000007.1"/>
</dbReference>
<keyword evidence="1" id="KW-0472">Membrane</keyword>
<feature type="transmembrane region" description="Helical" evidence="1">
    <location>
        <begin position="258"/>
        <end position="283"/>
    </location>
</feature>
<dbReference type="InterPro" id="IPR043128">
    <property type="entry name" value="Rev_trsase/Diguanyl_cyclase"/>
</dbReference>
<evidence type="ECO:0000259" key="2">
    <source>
        <dbReference type="PROSITE" id="PS50887"/>
    </source>
</evidence>
<dbReference type="EMBL" id="FQYW01000007">
    <property type="protein sequence ID" value="SHI53838.1"/>
    <property type="molecule type" value="Genomic_DNA"/>
</dbReference>
<dbReference type="Gene3D" id="3.30.70.270">
    <property type="match status" value="1"/>
</dbReference>
<feature type="domain" description="GGDEF" evidence="2">
    <location>
        <begin position="319"/>
        <end position="446"/>
    </location>
</feature>
<dbReference type="NCBIfam" id="TIGR00254">
    <property type="entry name" value="GGDEF"/>
    <property type="match status" value="1"/>
</dbReference>
<dbReference type="SMART" id="SM00267">
    <property type="entry name" value="GGDEF"/>
    <property type="match status" value="1"/>
</dbReference>
<keyword evidence="1" id="KW-0812">Transmembrane</keyword>
<keyword evidence="1" id="KW-1133">Transmembrane helix</keyword>
<dbReference type="PROSITE" id="PS50887">
    <property type="entry name" value="GGDEF"/>
    <property type="match status" value="1"/>
</dbReference>
<dbReference type="PANTHER" id="PTHR46663">
    <property type="entry name" value="DIGUANYLATE CYCLASE DGCT-RELATED"/>
    <property type="match status" value="1"/>
</dbReference>
<dbReference type="InterPro" id="IPR000160">
    <property type="entry name" value="GGDEF_dom"/>
</dbReference>
<dbReference type="Proteomes" id="UP000191240">
    <property type="component" value="Unassembled WGS sequence"/>
</dbReference>
<dbReference type="InterPro" id="IPR052163">
    <property type="entry name" value="DGC-Regulatory_Protein"/>
</dbReference>
<evidence type="ECO:0000313" key="4">
    <source>
        <dbReference type="Proteomes" id="UP000191240"/>
    </source>
</evidence>
<dbReference type="InterPro" id="IPR029787">
    <property type="entry name" value="Nucleotide_cyclase"/>
</dbReference>
<reference evidence="3 4" key="1">
    <citation type="submission" date="2016-11" db="EMBL/GenBank/DDBJ databases">
        <authorList>
            <person name="Jaros S."/>
            <person name="Januszkiewicz K."/>
            <person name="Wedrychowicz H."/>
        </authorList>
    </citation>
    <scope>NUCLEOTIDE SEQUENCE [LARGE SCALE GENOMIC DNA]</scope>
    <source>
        <strain evidence="3 4">DSM 3074</strain>
    </source>
</reference>
<name>A0A1M6BZH7_9FIRM</name>
<evidence type="ECO:0000256" key="1">
    <source>
        <dbReference type="SAM" id="Phobius"/>
    </source>
</evidence>
<dbReference type="OrthoDB" id="9805474at2"/>
<dbReference type="Pfam" id="PF00990">
    <property type="entry name" value="GGDEF"/>
    <property type="match status" value="1"/>
</dbReference>
<evidence type="ECO:0000313" key="3">
    <source>
        <dbReference type="EMBL" id="SHI53838.1"/>
    </source>
</evidence>
<dbReference type="SUPFAM" id="SSF55073">
    <property type="entry name" value="Nucleotide cyclase"/>
    <property type="match status" value="1"/>
</dbReference>
<proteinExistence type="predicted"/>
<accession>A0A1M6BZH7</accession>
<dbReference type="PANTHER" id="PTHR46663:SF2">
    <property type="entry name" value="GGDEF DOMAIN-CONTAINING PROTEIN"/>
    <property type="match status" value="1"/>
</dbReference>
<gene>
    <name evidence="3" type="ORF">SAMN02745671_00907</name>
</gene>
<feature type="transmembrane region" description="Helical" evidence="1">
    <location>
        <begin position="12"/>
        <end position="34"/>
    </location>
</feature>
<sequence length="446" mass="50568">MNINTVSKTSRITIVSAVFLLSMLVLSLVINGIWRQQTTQEQTLAKQNIQNRVSEIKYAINECCGITETMNLILQENAEGTMEDFNNVAKHIMKDRKYISCLQLAPDGTVTSIYPIEGYEGDLINLFEEKHYGSLAAYSKNTGTMTLQGPFEIQHKEIGMELREPVYVRDSNGIKQFWGFAIAIIKVPDVFQISTDNLKTFGYDYTLYKTNPFDEEMHPITSSKGILEDPVVADFDAAGVSWRLAIAPEEGWVQPSYLLPYALFGLFLVLLLTLLTYMVLLLAEDRALFSNISLRDQLTGLYNVRCFEEDMATLVRTNKLHGIFYIDVNKFKHINDTYGHRAGDDVLKEVALRMKGACEFNVYRLGGDEFAILVNQDIKESAYETIAAKMTKAFNRSIVSGSNNMMVSISIGYAFYPDDGTDPQQLREIADQRMYNMKEAYHAEME</sequence>
<organism evidence="3 4">
    <name type="scientific">Anaerovibrio lipolyticus DSM 3074</name>
    <dbReference type="NCBI Taxonomy" id="1120997"/>
    <lineage>
        <taxon>Bacteria</taxon>
        <taxon>Bacillati</taxon>
        <taxon>Bacillota</taxon>
        <taxon>Negativicutes</taxon>
        <taxon>Selenomonadales</taxon>
        <taxon>Selenomonadaceae</taxon>
        <taxon>Anaerovibrio</taxon>
    </lineage>
</organism>
<dbReference type="AlphaFoldDB" id="A0A1M6BZH7"/>